<keyword evidence="5" id="KW-0297">G-protein coupled receptor</keyword>
<feature type="chain" id="PRO_5002935803" description="G-protein coupled receptors family 1 profile domain-containing protein" evidence="10">
    <location>
        <begin position="17"/>
        <end position="96"/>
    </location>
</feature>
<dbReference type="STRING" id="7739.C3YKY5"/>
<comment type="subcellular location">
    <subcellularLocation>
        <location evidence="1">Cell membrane</location>
        <topology evidence="1">Multi-pass membrane protein</topology>
    </subcellularLocation>
</comment>
<dbReference type="InterPro" id="IPR000276">
    <property type="entry name" value="GPCR_Rhodpsn"/>
</dbReference>
<feature type="signal peptide" evidence="10">
    <location>
        <begin position="1"/>
        <end position="16"/>
    </location>
</feature>
<dbReference type="Gene3D" id="1.20.1070.10">
    <property type="entry name" value="Rhodopsin 7-helix transmembrane proteins"/>
    <property type="match status" value="1"/>
</dbReference>
<evidence type="ECO:0000256" key="9">
    <source>
        <dbReference type="SAM" id="Phobius"/>
    </source>
</evidence>
<dbReference type="Pfam" id="PF00001">
    <property type="entry name" value="7tm_1"/>
    <property type="match status" value="1"/>
</dbReference>
<dbReference type="InParanoid" id="C3YKY5"/>
<dbReference type="InterPro" id="IPR017452">
    <property type="entry name" value="GPCR_Rhodpsn_7TM"/>
</dbReference>
<evidence type="ECO:0000256" key="6">
    <source>
        <dbReference type="ARBA" id="ARBA00023136"/>
    </source>
</evidence>
<dbReference type="PRINTS" id="PR00237">
    <property type="entry name" value="GPCRRHODOPSN"/>
</dbReference>
<evidence type="ECO:0000256" key="1">
    <source>
        <dbReference type="ARBA" id="ARBA00004651"/>
    </source>
</evidence>
<keyword evidence="8" id="KW-0807">Transducer</keyword>
<dbReference type="PANTHER" id="PTHR22752">
    <property type="entry name" value="G PROTEIN-COUPLED RECEPTOR"/>
    <property type="match status" value="1"/>
</dbReference>
<sequence>ITAMLLIMLATVLGNAAVCWMVISNPKLRTVSNQLVFNLALCDLLTAVVNGPITVVVLVSEKRWNMGDAMCAINGFTTTMFGLASVLTLAVISLNR</sequence>
<reference evidence="12" key="1">
    <citation type="journal article" date="2008" name="Nature">
        <title>The amphioxus genome and the evolution of the chordate karyotype.</title>
        <authorList>
            <consortium name="US DOE Joint Genome Institute (JGI-PGF)"/>
            <person name="Putnam N.H."/>
            <person name="Butts T."/>
            <person name="Ferrier D.E.K."/>
            <person name="Furlong R.F."/>
            <person name="Hellsten U."/>
            <person name="Kawashima T."/>
            <person name="Robinson-Rechavi M."/>
            <person name="Shoguchi E."/>
            <person name="Terry A."/>
            <person name="Yu J.-K."/>
            <person name="Benito-Gutierrez E.L."/>
            <person name="Dubchak I."/>
            <person name="Garcia-Fernandez J."/>
            <person name="Gibson-Brown J.J."/>
            <person name="Grigoriev I.V."/>
            <person name="Horton A.C."/>
            <person name="de Jong P.J."/>
            <person name="Jurka J."/>
            <person name="Kapitonov V.V."/>
            <person name="Kohara Y."/>
            <person name="Kuroki Y."/>
            <person name="Lindquist E."/>
            <person name="Lucas S."/>
            <person name="Osoegawa K."/>
            <person name="Pennacchio L.A."/>
            <person name="Salamov A.A."/>
            <person name="Satou Y."/>
            <person name="Sauka-Spengler T."/>
            <person name="Schmutz J."/>
            <person name="Shin-I T."/>
            <person name="Toyoda A."/>
            <person name="Bronner-Fraser M."/>
            <person name="Fujiyama A."/>
            <person name="Holland L.Z."/>
            <person name="Holland P.W.H."/>
            <person name="Satoh N."/>
            <person name="Rokhsar D.S."/>
        </authorList>
    </citation>
    <scope>NUCLEOTIDE SEQUENCE [LARGE SCALE GENOMIC DNA]</scope>
    <source>
        <strain evidence="12">S238N-H82</strain>
        <tissue evidence="12">Testes</tissue>
    </source>
</reference>
<feature type="domain" description="G-protein coupled receptors family 1 profile" evidence="11">
    <location>
        <begin position="14"/>
        <end position="96"/>
    </location>
</feature>
<evidence type="ECO:0000256" key="2">
    <source>
        <dbReference type="ARBA" id="ARBA00022475"/>
    </source>
</evidence>
<evidence type="ECO:0000256" key="5">
    <source>
        <dbReference type="ARBA" id="ARBA00023040"/>
    </source>
</evidence>
<evidence type="ECO:0000256" key="4">
    <source>
        <dbReference type="ARBA" id="ARBA00022989"/>
    </source>
</evidence>
<feature type="non-terminal residue" evidence="12">
    <location>
        <position position="1"/>
    </location>
</feature>
<name>C3YKY5_BRAFL</name>
<evidence type="ECO:0000259" key="11">
    <source>
        <dbReference type="PROSITE" id="PS50262"/>
    </source>
</evidence>
<accession>C3YKY5</accession>
<keyword evidence="10" id="KW-0732">Signal</keyword>
<keyword evidence="2" id="KW-1003">Cell membrane</keyword>
<gene>
    <name evidence="12" type="ORF">BRAFLDRAFT_179487</name>
</gene>
<dbReference type="GO" id="GO:0005886">
    <property type="term" value="C:plasma membrane"/>
    <property type="evidence" value="ECO:0007669"/>
    <property type="project" value="UniProtKB-SubCell"/>
</dbReference>
<feature type="non-terminal residue" evidence="12">
    <location>
        <position position="96"/>
    </location>
</feature>
<protein>
    <recommendedName>
        <fullName evidence="11">G-protein coupled receptors family 1 profile domain-containing protein</fullName>
    </recommendedName>
</protein>
<evidence type="ECO:0000256" key="8">
    <source>
        <dbReference type="ARBA" id="ARBA00023224"/>
    </source>
</evidence>
<feature type="transmembrane region" description="Helical" evidence="9">
    <location>
        <begin position="35"/>
        <end position="59"/>
    </location>
</feature>
<evidence type="ECO:0000256" key="10">
    <source>
        <dbReference type="SAM" id="SignalP"/>
    </source>
</evidence>
<dbReference type="PROSITE" id="PS50262">
    <property type="entry name" value="G_PROTEIN_RECEP_F1_2"/>
    <property type="match status" value="1"/>
</dbReference>
<keyword evidence="6 9" id="KW-0472">Membrane</keyword>
<dbReference type="eggNOG" id="KOG3656">
    <property type="taxonomic scope" value="Eukaryota"/>
</dbReference>
<keyword evidence="4 9" id="KW-1133">Transmembrane helix</keyword>
<dbReference type="EMBL" id="GG666525">
    <property type="protein sequence ID" value="EEN58976.1"/>
    <property type="molecule type" value="Genomic_DNA"/>
</dbReference>
<dbReference type="GO" id="GO:0004930">
    <property type="term" value="F:G protein-coupled receptor activity"/>
    <property type="evidence" value="ECO:0007669"/>
    <property type="project" value="UniProtKB-KW"/>
</dbReference>
<proteinExistence type="predicted"/>
<dbReference type="AlphaFoldDB" id="C3YKY5"/>
<evidence type="ECO:0000256" key="3">
    <source>
        <dbReference type="ARBA" id="ARBA00022692"/>
    </source>
</evidence>
<keyword evidence="3 9" id="KW-0812">Transmembrane</keyword>
<evidence type="ECO:0000313" key="12">
    <source>
        <dbReference type="EMBL" id="EEN58976.1"/>
    </source>
</evidence>
<organism>
    <name type="scientific">Branchiostoma floridae</name>
    <name type="common">Florida lancelet</name>
    <name type="synonym">Amphioxus</name>
    <dbReference type="NCBI Taxonomy" id="7739"/>
    <lineage>
        <taxon>Eukaryota</taxon>
        <taxon>Metazoa</taxon>
        <taxon>Chordata</taxon>
        <taxon>Cephalochordata</taxon>
        <taxon>Leptocardii</taxon>
        <taxon>Amphioxiformes</taxon>
        <taxon>Branchiostomatidae</taxon>
        <taxon>Branchiostoma</taxon>
    </lineage>
</organism>
<dbReference type="SUPFAM" id="SSF81321">
    <property type="entry name" value="Family A G protein-coupled receptor-like"/>
    <property type="match status" value="1"/>
</dbReference>
<keyword evidence="7" id="KW-0675">Receptor</keyword>
<feature type="transmembrane region" description="Helical" evidence="9">
    <location>
        <begin position="71"/>
        <end position="94"/>
    </location>
</feature>
<evidence type="ECO:0000256" key="7">
    <source>
        <dbReference type="ARBA" id="ARBA00023170"/>
    </source>
</evidence>
<dbReference type="CDD" id="cd00637">
    <property type="entry name" value="7tm_classA_rhodopsin-like"/>
    <property type="match status" value="1"/>
</dbReference>